<feature type="transmembrane region" description="Helical" evidence="1">
    <location>
        <begin position="50"/>
        <end position="70"/>
    </location>
</feature>
<feature type="domain" description="CAAX prenyl protease 2/Lysostaphin resistance protein A-like" evidence="2">
    <location>
        <begin position="134"/>
        <end position="219"/>
    </location>
</feature>
<evidence type="ECO:0000313" key="3">
    <source>
        <dbReference type="EMBL" id="SDH45023.1"/>
    </source>
</evidence>
<keyword evidence="1" id="KW-1133">Transmembrane helix</keyword>
<sequence length="233" mass="24065">MSDTPLAPTPSIQRPGIVELLAGAVAFAIGMAATVWLFSTFEFEPAIAGLVQYALSGSLGLLGFAAAWIVRIRRLDVLGVRRVSGRWLAIGAASGLGTFALGLLTSLVLSLFLPAPENIQSDYQSAAAGGAAAFAATLLLGAVLTPLGEEAFFRGVVANALGRFSAWISVPVSAAIFAVVHGINAVFLTAFIVGIATALLFRRTGSIWPGVLTHLVHNTLAILFPLVVTALLG</sequence>
<keyword evidence="1" id="KW-0472">Membrane</keyword>
<dbReference type="PANTHER" id="PTHR36435:SF1">
    <property type="entry name" value="CAAX AMINO TERMINAL PROTEASE FAMILY PROTEIN"/>
    <property type="match status" value="1"/>
</dbReference>
<feature type="transmembrane region" description="Helical" evidence="1">
    <location>
        <begin position="176"/>
        <end position="200"/>
    </location>
</feature>
<dbReference type="InterPro" id="IPR003675">
    <property type="entry name" value="Rce1/LyrA-like_dom"/>
</dbReference>
<dbReference type="STRING" id="399736.SAMN04489720_1297"/>
<feature type="transmembrane region" description="Helical" evidence="1">
    <location>
        <begin position="125"/>
        <end position="144"/>
    </location>
</feature>
<dbReference type="AlphaFoldDB" id="A0A1G8CIH6"/>
<name>A0A1G8CIH6_9MICO</name>
<dbReference type="EMBL" id="LT629695">
    <property type="protein sequence ID" value="SDH45023.1"/>
    <property type="molecule type" value="Genomic_DNA"/>
</dbReference>
<feature type="transmembrane region" description="Helical" evidence="1">
    <location>
        <begin position="212"/>
        <end position="232"/>
    </location>
</feature>
<dbReference type="InterPro" id="IPR052710">
    <property type="entry name" value="CAAX_protease"/>
</dbReference>
<dbReference type="GO" id="GO:0080120">
    <property type="term" value="P:CAAX-box protein maturation"/>
    <property type="evidence" value="ECO:0007669"/>
    <property type="project" value="UniProtKB-ARBA"/>
</dbReference>
<reference evidence="4" key="1">
    <citation type="submission" date="2016-10" db="EMBL/GenBank/DDBJ databases">
        <authorList>
            <person name="Varghese N."/>
            <person name="Submissions S."/>
        </authorList>
    </citation>
    <scope>NUCLEOTIDE SEQUENCE [LARGE SCALE GENOMIC DNA]</scope>
    <source>
        <strain evidence="4">DSM 22002</strain>
    </source>
</reference>
<evidence type="ECO:0000313" key="4">
    <source>
        <dbReference type="Proteomes" id="UP000198822"/>
    </source>
</evidence>
<evidence type="ECO:0000256" key="1">
    <source>
        <dbReference type="SAM" id="Phobius"/>
    </source>
</evidence>
<dbReference type="GO" id="GO:0004175">
    <property type="term" value="F:endopeptidase activity"/>
    <property type="evidence" value="ECO:0007669"/>
    <property type="project" value="UniProtKB-ARBA"/>
</dbReference>
<feature type="transmembrane region" description="Helical" evidence="1">
    <location>
        <begin position="90"/>
        <end position="113"/>
    </location>
</feature>
<dbReference type="OrthoDB" id="3693644at2"/>
<keyword evidence="4" id="KW-1185">Reference proteome</keyword>
<dbReference type="RefSeq" id="WP_157674697.1">
    <property type="nucleotide sequence ID" value="NZ_LT629695.1"/>
</dbReference>
<feature type="transmembrane region" description="Helical" evidence="1">
    <location>
        <begin position="20"/>
        <end position="38"/>
    </location>
</feature>
<protein>
    <recommendedName>
        <fullName evidence="2">CAAX prenyl protease 2/Lysostaphin resistance protein A-like domain-containing protein</fullName>
    </recommendedName>
</protein>
<evidence type="ECO:0000259" key="2">
    <source>
        <dbReference type="Pfam" id="PF02517"/>
    </source>
</evidence>
<dbReference type="Pfam" id="PF02517">
    <property type="entry name" value="Rce1-like"/>
    <property type="match status" value="1"/>
</dbReference>
<gene>
    <name evidence="3" type="ORF">SAMN04489720_1297</name>
</gene>
<keyword evidence="1" id="KW-0812">Transmembrane</keyword>
<proteinExistence type="predicted"/>
<accession>A0A1G8CIH6</accession>
<organism evidence="3 4">
    <name type="scientific">Agrococcus jejuensis</name>
    <dbReference type="NCBI Taxonomy" id="399736"/>
    <lineage>
        <taxon>Bacteria</taxon>
        <taxon>Bacillati</taxon>
        <taxon>Actinomycetota</taxon>
        <taxon>Actinomycetes</taxon>
        <taxon>Micrococcales</taxon>
        <taxon>Microbacteriaceae</taxon>
        <taxon>Agrococcus</taxon>
    </lineage>
</organism>
<dbReference type="PANTHER" id="PTHR36435">
    <property type="entry name" value="SLR1288 PROTEIN"/>
    <property type="match status" value="1"/>
</dbReference>
<dbReference type="Proteomes" id="UP000198822">
    <property type="component" value="Chromosome I"/>
</dbReference>